<keyword evidence="10" id="KW-0472">Membrane</keyword>
<dbReference type="EC" id="2.7.11.1" evidence="1"/>
<comment type="catalytic activity">
    <reaction evidence="8">
        <text>L-seryl-[protein] + ATP = O-phospho-L-seryl-[protein] + ADP + H(+)</text>
        <dbReference type="Rhea" id="RHEA:17989"/>
        <dbReference type="Rhea" id="RHEA-COMP:9863"/>
        <dbReference type="Rhea" id="RHEA-COMP:11604"/>
        <dbReference type="ChEBI" id="CHEBI:15378"/>
        <dbReference type="ChEBI" id="CHEBI:29999"/>
        <dbReference type="ChEBI" id="CHEBI:30616"/>
        <dbReference type="ChEBI" id="CHEBI:83421"/>
        <dbReference type="ChEBI" id="CHEBI:456216"/>
        <dbReference type="EC" id="2.7.11.1"/>
    </reaction>
</comment>
<dbReference type="SMART" id="SM00740">
    <property type="entry name" value="PASTA"/>
    <property type="match status" value="4"/>
</dbReference>
<evidence type="ECO:0000256" key="10">
    <source>
        <dbReference type="SAM" id="Phobius"/>
    </source>
</evidence>
<feature type="domain" description="PASTA" evidence="12">
    <location>
        <begin position="585"/>
        <end position="650"/>
    </location>
</feature>
<dbReference type="AlphaFoldDB" id="A0A6J4LTC0"/>
<feature type="domain" description="PASTA" evidence="12">
    <location>
        <begin position="517"/>
        <end position="584"/>
    </location>
</feature>
<dbReference type="GO" id="GO:0005524">
    <property type="term" value="F:ATP binding"/>
    <property type="evidence" value="ECO:0007669"/>
    <property type="project" value="UniProtKB-KW"/>
</dbReference>
<dbReference type="InterPro" id="IPR000719">
    <property type="entry name" value="Prot_kinase_dom"/>
</dbReference>
<accession>A0A6J4LTC0</accession>
<dbReference type="NCBIfam" id="NF033483">
    <property type="entry name" value="PknB_PASTA_kin"/>
    <property type="match status" value="1"/>
</dbReference>
<dbReference type="SMART" id="SM00220">
    <property type="entry name" value="S_TKc"/>
    <property type="match status" value="1"/>
</dbReference>
<evidence type="ECO:0000256" key="8">
    <source>
        <dbReference type="ARBA" id="ARBA00048679"/>
    </source>
</evidence>
<feature type="domain" description="PASTA" evidence="12">
    <location>
        <begin position="651"/>
        <end position="715"/>
    </location>
</feature>
<evidence type="ECO:0000256" key="5">
    <source>
        <dbReference type="ARBA" id="ARBA00022777"/>
    </source>
</evidence>
<dbReference type="InterPro" id="IPR005543">
    <property type="entry name" value="PASTA_dom"/>
</dbReference>
<dbReference type="SUPFAM" id="SSF56112">
    <property type="entry name" value="Protein kinase-like (PK-like)"/>
    <property type="match status" value="1"/>
</dbReference>
<keyword evidence="10" id="KW-1133">Transmembrane helix</keyword>
<dbReference type="InterPro" id="IPR008271">
    <property type="entry name" value="Ser/Thr_kinase_AS"/>
</dbReference>
<dbReference type="FunFam" id="3.30.200.20:FF:000035">
    <property type="entry name" value="Serine/threonine protein kinase Stk1"/>
    <property type="match status" value="1"/>
</dbReference>
<dbReference type="CDD" id="cd06577">
    <property type="entry name" value="PASTA_pknB"/>
    <property type="match status" value="4"/>
</dbReference>
<dbReference type="PROSITE" id="PS51178">
    <property type="entry name" value="PASTA"/>
    <property type="match status" value="4"/>
</dbReference>
<reference evidence="13" key="1">
    <citation type="submission" date="2020-02" db="EMBL/GenBank/DDBJ databases">
        <authorList>
            <person name="Meier V. D."/>
        </authorList>
    </citation>
    <scope>NUCLEOTIDE SEQUENCE</scope>
    <source>
        <strain evidence="13">AVDCRST_MAG34</strain>
    </source>
</reference>
<dbReference type="Gene3D" id="3.30.200.20">
    <property type="entry name" value="Phosphorylase Kinase, domain 1"/>
    <property type="match status" value="1"/>
</dbReference>
<comment type="catalytic activity">
    <reaction evidence="7">
        <text>L-threonyl-[protein] + ATP = O-phospho-L-threonyl-[protein] + ADP + H(+)</text>
        <dbReference type="Rhea" id="RHEA:46608"/>
        <dbReference type="Rhea" id="RHEA-COMP:11060"/>
        <dbReference type="Rhea" id="RHEA-COMP:11605"/>
        <dbReference type="ChEBI" id="CHEBI:15378"/>
        <dbReference type="ChEBI" id="CHEBI:30013"/>
        <dbReference type="ChEBI" id="CHEBI:30616"/>
        <dbReference type="ChEBI" id="CHEBI:61977"/>
        <dbReference type="ChEBI" id="CHEBI:456216"/>
        <dbReference type="EC" id="2.7.11.1"/>
    </reaction>
</comment>
<evidence type="ECO:0000256" key="6">
    <source>
        <dbReference type="ARBA" id="ARBA00022840"/>
    </source>
</evidence>
<organism evidence="13">
    <name type="scientific">uncultured Nocardioidaceae bacterium</name>
    <dbReference type="NCBI Taxonomy" id="253824"/>
    <lineage>
        <taxon>Bacteria</taxon>
        <taxon>Bacillati</taxon>
        <taxon>Actinomycetota</taxon>
        <taxon>Actinomycetes</taxon>
        <taxon>Propionibacteriales</taxon>
        <taxon>Nocardioidaceae</taxon>
        <taxon>environmental samples</taxon>
    </lineage>
</organism>
<evidence type="ECO:0000256" key="2">
    <source>
        <dbReference type="ARBA" id="ARBA00022527"/>
    </source>
</evidence>
<name>A0A6J4LTC0_9ACTN</name>
<protein>
    <recommendedName>
        <fullName evidence="1">non-specific serine/threonine protein kinase</fullName>
        <ecNumber evidence="1">2.7.11.1</ecNumber>
    </recommendedName>
</protein>
<dbReference type="Gene3D" id="1.10.510.10">
    <property type="entry name" value="Transferase(Phosphotransferase) domain 1"/>
    <property type="match status" value="1"/>
</dbReference>
<evidence type="ECO:0000256" key="3">
    <source>
        <dbReference type="ARBA" id="ARBA00022679"/>
    </source>
</evidence>
<dbReference type="FunFam" id="1.10.510.10:FF:000021">
    <property type="entry name" value="Serine/threonine protein kinase"/>
    <property type="match status" value="1"/>
</dbReference>
<dbReference type="Gene3D" id="3.30.10.20">
    <property type="match status" value="4"/>
</dbReference>
<keyword evidence="6" id="KW-0067">ATP-binding</keyword>
<keyword evidence="3 13" id="KW-0808">Transferase</keyword>
<dbReference type="Pfam" id="PF03793">
    <property type="entry name" value="PASTA"/>
    <property type="match status" value="4"/>
</dbReference>
<dbReference type="Pfam" id="PF00069">
    <property type="entry name" value="Pkinase"/>
    <property type="match status" value="1"/>
</dbReference>
<feature type="region of interest" description="Disordered" evidence="9">
    <location>
        <begin position="358"/>
        <end position="422"/>
    </location>
</feature>
<gene>
    <name evidence="13" type="ORF">AVDCRST_MAG34-896</name>
</gene>
<evidence type="ECO:0000256" key="4">
    <source>
        <dbReference type="ARBA" id="ARBA00022741"/>
    </source>
</evidence>
<sequence>MERGADPLVGRVLDGRYRVTRRVARGGMATVYEAHDLRLNRDCAVKVMHNGLGDDQTFAARFVREAHSAARLSHPNVVSVTDQGDDHGLLFIVMEYVCGRTLRDVMREQAPMPPARALALLEPVLLALAEAHRCGLVHRDVKPENVLIADDGRIKVADFGLARAFDADSTHTATGGVLMGTVSYLAPEVIVTGKADPRSDVYAVGVLLAEMLTGRKPHEGESAIQIAFKHVNEDVPSPSERLPDAARIPAYVDALVLRATAREREHRPADAKVLLHQVRRVRAAVEACVGDDPELTADLLPRVPSVAADSIDYVEDYTGAVDADREHTTVIRSRSEELPDQVSRSEPLVGVAAGRVQGTTSAGAPAPHAPWGQAPRTPAEPARVQPAGPLPPKGTPPGDSAPGDAPRPTGATAHPRPAPRRRASRGPLLLVLVLLLTALASYGGWWFGIGRYTASPGVINLSVGAAEAKLETAGLELDVTAREFSETVPAGSVIRTRPEAGSRLVQGATVEVVVSRGQERYTVPQLGGRRLSEIEDLLAENSLTLRTVTRVWSETVPRGVVVRATPSVGTELPRASVVDVKVSKGREPIDVPDLTGRRAERAEQRLTRLGFEVDLSEENSATVPEGRVIGQDPSKGTGFRGDPVELVVSLGPVMVQVPDLRTKSVDEATAELEELGLEIAVRRTDLYIGLDTVVRQDTATDSSVPEGSTVTVSVV</sequence>
<dbReference type="GO" id="GO:0004674">
    <property type="term" value="F:protein serine/threonine kinase activity"/>
    <property type="evidence" value="ECO:0007669"/>
    <property type="project" value="UniProtKB-KW"/>
</dbReference>
<dbReference type="PROSITE" id="PS50011">
    <property type="entry name" value="PROTEIN_KINASE_DOM"/>
    <property type="match status" value="1"/>
</dbReference>
<keyword evidence="10" id="KW-0812">Transmembrane</keyword>
<evidence type="ECO:0000259" key="12">
    <source>
        <dbReference type="PROSITE" id="PS51178"/>
    </source>
</evidence>
<dbReference type="PROSITE" id="PS00108">
    <property type="entry name" value="PROTEIN_KINASE_ST"/>
    <property type="match status" value="1"/>
</dbReference>
<keyword evidence="4" id="KW-0547">Nucleotide-binding</keyword>
<evidence type="ECO:0000259" key="11">
    <source>
        <dbReference type="PROSITE" id="PS50011"/>
    </source>
</evidence>
<dbReference type="InterPro" id="IPR011009">
    <property type="entry name" value="Kinase-like_dom_sf"/>
</dbReference>
<dbReference type="PANTHER" id="PTHR43289:SF34">
    <property type="entry name" value="SERINE_THREONINE-PROTEIN KINASE YBDM-RELATED"/>
    <property type="match status" value="1"/>
</dbReference>
<evidence type="ECO:0000256" key="1">
    <source>
        <dbReference type="ARBA" id="ARBA00012513"/>
    </source>
</evidence>
<feature type="compositionally biased region" description="Low complexity" evidence="9">
    <location>
        <begin position="406"/>
        <end position="415"/>
    </location>
</feature>
<feature type="transmembrane region" description="Helical" evidence="10">
    <location>
        <begin position="428"/>
        <end position="447"/>
    </location>
</feature>
<keyword evidence="5 13" id="KW-0418">Kinase</keyword>
<evidence type="ECO:0000313" key="13">
    <source>
        <dbReference type="EMBL" id="CAA9337553.1"/>
    </source>
</evidence>
<proteinExistence type="predicted"/>
<dbReference type="EMBL" id="CADCUI010000014">
    <property type="protein sequence ID" value="CAA9337553.1"/>
    <property type="molecule type" value="Genomic_DNA"/>
</dbReference>
<feature type="domain" description="PASTA" evidence="12">
    <location>
        <begin position="453"/>
        <end position="516"/>
    </location>
</feature>
<feature type="domain" description="Protein kinase" evidence="11">
    <location>
        <begin position="17"/>
        <end position="279"/>
    </location>
</feature>
<keyword evidence="2" id="KW-0723">Serine/threonine-protein kinase</keyword>
<dbReference type="CDD" id="cd14014">
    <property type="entry name" value="STKc_PknB_like"/>
    <property type="match status" value="1"/>
</dbReference>
<dbReference type="PANTHER" id="PTHR43289">
    <property type="entry name" value="MITOGEN-ACTIVATED PROTEIN KINASE KINASE KINASE 20-RELATED"/>
    <property type="match status" value="1"/>
</dbReference>
<evidence type="ECO:0000256" key="7">
    <source>
        <dbReference type="ARBA" id="ARBA00047899"/>
    </source>
</evidence>
<evidence type="ECO:0000256" key="9">
    <source>
        <dbReference type="SAM" id="MobiDB-lite"/>
    </source>
</evidence>
<dbReference type="GO" id="GO:0045717">
    <property type="term" value="P:negative regulation of fatty acid biosynthetic process"/>
    <property type="evidence" value="ECO:0007669"/>
    <property type="project" value="UniProtKB-ARBA"/>
</dbReference>